<comment type="similarity">
    <text evidence="1">Belongs to the multicopper oxidase family.</text>
</comment>
<feature type="domain" description="Plastocyanin-like" evidence="7">
    <location>
        <begin position="545"/>
        <end position="665"/>
    </location>
</feature>
<evidence type="ECO:0000259" key="6">
    <source>
        <dbReference type="Pfam" id="PF00394"/>
    </source>
</evidence>
<evidence type="ECO:0000256" key="3">
    <source>
        <dbReference type="ARBA" id="ARBA00023002"/>
    </source>
</evidence>
<dbReference type="Pfam" id="PF07732">
    <property type="entry name" value="Cu-oxidase_3"/>
    <property type="match status" value="1"/>
</dbReference>
<reference evidence="9 10" key="1">
    <citation type="submission" date="2023-09" db="EMBL/GenBank/DDBJ databases">
        <title>Genomes of two closely related lineages of the louse Polyplax serrata with different host specificities.</title>
        <authorList>
            <person name="Martinu J."/>
            <person name="Tarabai H."/>
            <person name="Stefka J."/>
            <person name="Hypsa V."/>
        </authorList>
    </citation>
    <scope>NUCLEOTIDE SEQUENCE [LARGE SCALE GENOMIC DNA]</scope>
    <source>
        <strain evidence="9">98ZLc_SE</strain>
    </source>
</reference>
<dbReference type="InterPro" id="IPR002355">
    <property type="entry name" value="Cu_oxidase_Cu_BS"/>
</dbReference>
<dbReference type="InterPro" id="IPR033138">
    <property type="entry name" value="Cu_oxidase_CS"/>
</dbReference>
<protein>
    <submittedName>
        <fullName evidence="9">Uncharacterized protein</fullName>
    </submittedName>
</protein>
<feature type="domain" description="Plastocyanin-like" evidence="8">
    <location>
        <begin position="130"/>
        <end position="241"/>
    </location>
</feature>
<evidence type="ECO:0000256" key="1">
    <source>
        <dbReference type="ARBA" id="ARBA00010609"/>
    </source>
</evidence>
<comment type="caution">
    <text evidence="9">The sequence shown here is derived from an EMBL/GenBank/DDBJ whole genome shotgun (WGS) entry which is preliminary data.</text>
</comment>
<dbReference type="Proteomes" id="UP001359485">
    <property type="component" value="Unassembled WGS sequence"/>
</dbReference>
<keyword evidence="2" id="KW-0479">Metal-binding</keyword>
<dbReference type="CDD" id="cd13858">
    <property type="entry name" value="CuRO_1_tcLCC2_insect_like"/>
    <property type="match status" value="1"/>
</dbReference>
<evidence type="ECO:0000313" key="9">
    <source>
        <dbReference type="EMBL" id="KAK6627966.1"/>
    </source>
</evidence>
<evidence type="ECO:0000256" key="4">
    <source>
        <dbReference type="ARBA" id="ARBA00023008"/>
    </source>
</evidence>
<keyword evidence="3" id="KW-0560">Oxidoreductase</keyword>
<dbReference type="SUPFAM" id="SSF49503">
    <property type="entry name" value="Cupredoxins"/>
    <property type="match status" value="3"/>
</dbReference>
<keyword evidence="4" id="KW-0186">Copper</keyword>
<dbReference type="PROSITE" id="PS00080">
    <property type="entry name" value="MULTICOPPER_OXIDASE2"/>
    <property type="match status" value="1"/>
</dbReference>
<dbReference type="PROSITE" id="PS00079">
    <property type="entry name" value="MULTICOPPER_OXIDASE1"/>
    <property type="match status" value="1"/>
</dbReference>
<dbReference type="Pfam" id="PF07731">
    <property type="entry name" value="Cu-oxidase_2"/>
    <property type="match status" value="1"/>
</dbReference>
<evidence type="ECO:0000256" key="5">
    <source>
        <dbReference type="SAM" id="SignalP"/>
    </source>
</evidence>
<dbReference type="InterPro" id="IPR011706">
    <property type="entry name" value="Cu-oxidase_C"/>
</dbReference>
<keyword evidence="10" id="KW-1185">Reference proteome</keyword>
<dbReference type="CDD" id="cd13884">
    <property type="entry name" value="CuRO_2_tcLCC_insect_like"/>
    <property type="match status" value="1"/>
</dbReference>
<dbReference type="Pfam" id="PF00394">
    <property type="entry name" value="Cu-oxidase"/>
    <property type="match status" value="1"/>
</dbReference>
<dbReference type="PANTHER" id="PTHR11709:SF394">
    <property type="entry name" value="FI03373P-RELATED"/>
    <property type="match status" value="1"/>
</dbReference>
<feature type="signal peptide" evidence="5">
    <location>
        <begin position="1"/>
        <end position="25"/>
    </location>
</feature>
<dbReference type="PANTHER" id="PTHR11709">
    <property type="entry name" value="MULTI-COPPER OXIDASE"/>
    <property type="match status" value="1"/>
</dbReference>
<feature type="chain" id="PRO_5046498043" evidence="5">
    <location>
        <begin position="26"/>
        <end position="735"/>
    </location>
</feature>
<evidence type="ECO:0000259" key="8">
    <source>
        <dbReference type="Pfam" id="PF07732"/>
    </source>
</evidence>
<dbReference type="InterPro" id="IPR008972">
    <property type="entry name" value="Cupredoxin"/>
</dbReference>
<dbReference type="InterPro" id="IPR011707">
    <property type="entry name" value="Cu-oxidase-like_N"/>
</dbReference>
<evidence type="ECO:0000313" key="10">
    <source>
        <dbReference type="Proteomes" id="UP001359485"/>
    </source>
</evidence>
<evidence type="ECO:0000259" key="7">
    <source>
        <dbReference type="Pfam" id="PF07731"/>
    </source>
</evidence>
<dbReference type="Gene3D" id="2.60.40.420">
    <property type="entry name" value="Cupredoxins - blue copper proteins"/>
    <property type="match status" value="3"/>
</dbReference>
<feature type="domain" description="Plastocyanin-like" evidence="6">
    <location>
        <begin position="258"/>
        <end position="409"/>
    </location>
</feature>
<proteinExistence type="inferred from homology"/>
<gene>
    <name evidence="9" type="ORF">RUM44_010448</name>
</gene>
<organism evidence="9 10">
    <name type="scientific">Polyplax serrata</name>
    <name type="common">Common mouse louse</name>
    <dbReference type="NCBI Taxonomy" id="468196"/>
    <lineage>
        <taxon>Eukaryota</taxon>
        <taxon>Metazoa</taxon>
        <taxon>Ecdysozoa</taxon>
        <taxon>Arthropoda</taxon>
        <taxon>Hexapoda</taxon>
        <taxon>Insecta</taxon>
        <taxon>Pterygota</taxon>
        <taxon>Neoptera</taxon>
        <taxon>Paraneoptera</taxon>
        <taxon>Psocodea</taxon>
        <taxon>Troctomorpha</taxon>
        <taxon>Phthiraptera</taxon>
        <taxon>Anoplura</taxon>
        <taxon>Polyplacidae</taxon>
        <taxon>Polyplax</taxon>
    </lineage>
</organism>
<dbReference type="CDD" id="cd13905">
    <property type="entry name" value="CuRO_3_tcLLC2_insect_like"/>
    <property type="match status" value="1"/>
</dbReference>
<accession>A0ABR1AW78</accession>
<evidence type="ECO:0000256" key="2">
    <source>
        <dbReference type="ARBA" id="ARBA00022723"/>
    </source>
</evidence>
<dbReference type="InterPro" id="IPR001117">
    <property type="entry name" value="Cu-oxidase_2nd"/>
</dbReference>
<dbReference type="InterPro" id="IPR045087">
    <property type="entry name" value="Cu-oxidase_fam"/>
</dbReference>
<sequence>MNVLNFQHNVFLIISIATTLSVVSSIEVIEIPGVSNNNSVDDVESTTDPTVLLDATEEPENKTEYKIVEREQNLRSLNVDEKLVVHPCRRPCDGIKRMVCRYDFVVQYYSVMGKGCYDCPYNKTHCNTKSCISADGVKRTIITVNQQMPGPTIEVCLGDQIEVLVTNKLRGTTTSIHWHGILQKENPFMDGVPFVAQCPIGPEAAFLYSFQADAQGTHLWHSHSATQRGDGIYGALIVKVPPSDNPHLKLYDYDLSEHVLLIMDWEHTFSVDKFTLHIHAEGDNKPPSLLVNGKGRYEKFGNETHILYTPLEKFTVRQGFRYRFRLINSGFLNCPIQMSVDNHNLTIIATDGENVEPIEAESLISLAGERFDFVLDANQEVKNYWIRFKGIQDCGPKQAYQVAILNYLGANEDQDPEGVVTYETAGRSGVQVNDVNVAINENNDSVVVAQLASVGKNEDPALKPEPDFKFYIPFDFYPIDYSLMHYELSYDYYKLSKQQRVPTPQMSHISMQLPSFPVMAEIEKSRGLHFCNGTSISMECLYKKCQCTHVLRVPLNAVVEVILIDEGKPFQANHPFHLHGYKFRVVGMNRLGDTITEAEVRRLDNEGLLKRNFINPPTKDTVTTPDGGYTILRFHATNPGFWLMHCHIDFHAEMGMALLFKVGDDSKYKKPPKDFPKCGDFGRSQGVEEYQAQFFPAETITDHREYYSIHASASGRRVEACYFSTLLLIITIIVM</sequence>
<dbReference type="EMBL" id="JAWJWF010000045">
    <property type="protein sequence ID" value="KAK6627966.1"/>
    <property type="molecule type" value="Genomic_DNA"/>
</dbReference>
<keyword evidence="5" id="KW-0732">Signal</keyword>
<name>A0ABR1AW78_POLSC</name>